<evidence type="ECO:0000313" key="3">
    <source>
        <dbReference type="Proteomes" id="UP000321617"/>
    </source>
</evidence>
<protein>
    <submittedName>
        <fullName evidence="2">Uncharacterized protein</fullName>
    </submittedName>
</protein>
<reference evidence="2 3" key="1">
    <citation type="journal article" date="2013" name="Stand. Genomic Sci.">
        <title>Genomic Encyclopedia of Type Strains, Phase I: The one thousand microbial genomes (KMG-I) project.</title>
        <authorList>
            <person name="Kyrpides N.C."/>
            <person name="Woyke T."/>
            <person name="Eisen J.A."/>
            <person name="Garrity G."/>
            <person name="Lilburn T.G."/>
            <person name="Beck B.J."/>
            <person name="Whitman W.B."/>
            <person name="Hugenholtz P."/>
            <person name="Klenk H.P."/>
        </authorList>
    </citation>
    <scope>NUCLEOTIDE SEQUENCE [LARGE SCALE GENOMIC DNA]</scope>
    <source>
        <strain evidence="2 3">DSM 45044</strain>
    </source>
</reference>
<proteinExistence type="predicted"/>
<dbReference type="Proteomes" id="UP000321617">
    <property type="component" value="Unassembled WGS sequence"/>
</dbReference>
<dbReference type="EMBL" id="VLLL01000005">
    <property type="protein sequence ID" value="TWJ14935.1"/>
    <property type="molecule type" value="Genomic_DNA"/>
</dbReference>
<dbReference type="RefSeq" id="WP_211354257.1">
    <property type="nucleotide sequence ID" value="NZ_BAABIJ010000001.1"/>
</dbReference>
<feature type="transmembrane region" description="Helical" evidence="1">
    <location>
        <begin position="244"/>
        <end position="263"/>
    </location>
</feature>
<name>A0A562VAN7_9ACTN</name>
<feature type="transmembrane region" description="Helical" evidence="1">
    <location>
        <begin position="112"/>
        <end position="130"/>
    </location>
</feature>
<feature type="transmembrane region" description="Helical" evidence="1">
    <location>
        <begin position="80"/>
        <end position="103"/>
    </location>
</feature>
<keyword evidence="3" id="KW-1185">Reference proteome</keyword>
<organism evidence="2 3">
    <name type="scientific">Stackebrandtia albiflava</name>
    <dbReference type="NCBI Taxonomy" id="406432"/>
    <lineage>
        <taxon>Bacteria</taxon>
        <taxon>Bacillati</taxon>
        <taxon>Actinomycetota</taxon>
        <taxon>Actinomycetes</taxon>
        <taxon>Glycomycetales</taxon>
        <taxon>Glycomycetaceae</taxon>
        <taxon>Stackebrandtia</taxon>
    </lineage>
</organism>
<dbReference type="AlphaFoldDB" id="A0A562VAN7"/>
<comment type="caution">
    <text evidence="2">The sequence shown here is derived from an EMBL/GenBank/DDBJ whole genome shotgun (WGS) entry which is preliminary data.</text>
</comment>
<keyword evidence="1" id="KW-1133">Transmembrane helix</keyword>
<feature type="transmembrane region" description="Helical" evidence="1">
    <location>
        <begin position="212"/>
        <end position="232"/>
    </location>
</feature>
<feature type="transmembrane region" description="Helical" evidence="1">
    <location>
        <begin position="40"/>
        <end position="60"/>
    </location>
</feature>
<evidence type="ECO:0000313" key="2">
    <source>
        <dbReference type="EMBL" id="TWJ14935.1"/>
    </source>
</evidence>
<keyword evidence="1" id="KW-0812">Transmembrane</keyword>
<accession>A0A562VAN7</accession>
<evidence type="ECO:0000256" key="1">
    <source>
        <dbReference type="SAM" id="Phobius"/>
    </source>
</evidence>
<gene>
    <name evidence="2" type="ORF">LX16_0629</name>
</gene>
<sequence length="264" mass="28506">MIESTRHSTPTDPEPLSRFGARLRRVLPVDGLPEFPGRRVAGVCLIAGPLLMAAGALLRVDHYFFFPAQLAAFAEQPVRMTVAYTLFAMGNLLLFPAVTLLAVRIAARSPGWALWGWLLTSAGLFARAYHTGMDDMAFRMVDAVGAETATRLMEQTYTDFQMYSTFNVACMAGWLVLALGAWRTRVFGPVPAVAMALMVGMPIGVLKGTTPWSLVYLAGLTVALLPLGVRVLREGPRPRAAVVSRWVGVAVATLALMTVIGQLG</sequence>
<feature type="transmembrane region" description="Helical" evidence="1">
    <location>
        <begin position="186"/>
        <end position="206"/>
    </location>
</feature>
<feature type="transmembrane region" description="Helical" evidence="1">
    <location>
        <begin position="160"/>
        <end position="179"/>
    </location>
</feature>
<keyword evidence="1" id="KW-0472">Membrane</keyword>